<proteinExistence type="predicted"/>
<dbReference type="EMBL" id="SDMP01000010">
    <property type="protein sequence ID" value="RYR34583.1"/>
    <property type="molecule type" value="Genomic_DNA"/>
</dbReference>
<name>A0A445B7E2_ARAHY</name>
<comment type="caution">
    <text evidence="1">The sequence shown here is derived from an EMBL/GenBank/DDBJ whole genome shotgun (WGS) entry which is preliminary data.</text>
</comment>
<dbReference type="PANTHER" id="PTHR47718">
    <property type="entry name" value="OS01G0519700 PROTEIN"/>
    <property type="match status" value="1"/>
</dbReference>
<sequence length="500" mass="58105">MWDNNDACQENAYTRNGSKNVDQDTTHNTTESEFFYRDMGEFCDIEGIHMEDIMKKVFRTDEDAYEFYKKFGKYHGFGVRKRDSWKDEDGIVTRWRFFCNRQRLRDAMHYNRLDRMRGFTDQKRGLIARRSSPYTLTRVLLCDERYMAGMAGGYSLAGFLKKDAYNHIDKKRRVTIAEGDAEAALACLEGKAELDLMAMAWYSLTDDGMLGNMFWADGGSRVDYQYFGDVLAFDATYKKNKYRWPLNLELMVRDYRNNELLVQFRTIDTFLVMTTSLDAIEQFAALTYTKEVFAKIKREIQRVAVVNLVRVRKSLNTRVYSLEEYRSPGRLILVLFDRNMGRLKCRCEGWTKYGYPCAQHFHLFGKAMKGIRELCRDLECECGHAEEVNHTKGNQKFIRDPVRVRTKGAPKVSKGKSNGRKRKCTKYKNNGHTKRKCLDAYRSGDAGLTGCNFGTISDPNKTCADHVEDGTRTAYYQRVIDMIYTQASVMEGGRFDLNDM</sequence>
<accession>A0A445B7E2</accession>
<dbReference type="AlphaFoldDB" id="A0A445B7E2"/>
<evidence type="ECO:0000313" key="1">
    <source>
        <dbReference type="EMBL" id="RYR34583.1"/>
    </source>
</evidence>
<gene>
    <name evidence="1" type="ORF">Ahy_A10g049535</name>
</gene>
<keyword evidence="2" id="KW-1185">Reference proteome</keyword>
<evidence type="ECO:0000313" key="2">
    <source>
        <dbReference type="Proteomes" id="UP000289738"/>
    </source>
</evidence>
<reference evidence="1 2" key="1">
    <citation type="submission" date="2019-01" db="EMBL/GenBank/DDBJ databases">
        <title>Sequencing of cultivated peanut Arachis hypogaea provides insights into genome evolution and oil improvement.</title>
        <authorList>
            <person name="Chen X."/>
        </authorList>
    </citation>
    <scope>NUCLEOTIDE SEQUENCE [LARGE SCALE GENOMIC DNA]</scope>
    <source>
        <strain evidence="2">cv. Fuhuasheng</strain>
        <tissue evidence="1">Leaves</tissue>
    </source>
</reference>
<protein>
    <submittedName>
        <fullName evidence="1">Uncharacterized protein</fullName>
    </submittedName>
</protein>
<dbReference type="Proteomes" id="UP000289738">
    <property type="component" value="Chromosome A10"/>
</dbReference>
<dbReference type="PANTHER" id="PTHR47718:SF15">
    <property type="entry name" value="PROTEIN FAR1-RELATED SEQUENCE 5-LIKE"/>
    <property type="match status" value="1"/>
</dbReference>
<organism evidence="1 2">
    <name type="scientific">Arachis hypogaea</name>
    <name type="common">Peanut</name>
    <dbReference type="NCBI Taxonomy" id="3818"/>
    <lineage>
        <taxon>Eukaryota</taxon>
        <taxon>Viridiplantae</taxon>
        <taxon>Streptophyta</taxon>
        <taxon>Embryophyta</taxon>
        <taxon>Tracheophyta</taxon>
        <taxon>Spermatophyta</taxon>
        <taxon>Magnoliopsida</taxon>
        <taxon>eudicotyledons</taxon>
        <taxon>Gunneridae</taxon>
        <taxon>Pentapetalae</taxon>
        <taxon>rosids</taxon>
        <taxon>fabids</taxon>
        <taxon>Fabales</taxon>
        <taxon>Fabaceae</taxon>
        <taxon>Papilionoideae</taxon>
        <taxon>50 kb inversion clade</taxon>
        <taxon>dalbergioids sensu lato</taxon>
        <taxon>Dalbergieae</taxon>
        <taxon>Pterocarpus clade</taxon>
        <taxon>Arachis</taxon>
    </lineage>
</organism>